<dbReference type="Gene3D" id="2.40.50.140">
    <property type="entry name" value="Nucleic acid-binding proteins"/>
    <property type="match status" value="1"/>
</dbReference>
<sequence>MPDTIFAAGIVGTPPELDIVGNGFARLTFRLASIQRKYNRTTSAWENGETNWYTVVAFRRLAEHARDSISKSDRVVVAGRLKVANWEKEGKHGTAVEIVADAIGHDLTFGTSQFRKDVAPSAAASAPSADGNAAADHGQLDEEDQSSTPSVDGDGWALPGGPDGSSGGAMADGGTAAEPDANAHERNERPTGSIGEEQLSGFAEPVETPF</sequence>
<dbReference type="SUPFAM" id="SSF50249">
    <property type="entry name" value="Nucleic acid-binding proteins"/>
    <property type="match status" value="1"/>
</dbReference>
<feature type="compositionally biased region" description="Low complexity" evidence="4">
    <location>
        <begin position="120"/>
        <end position="136"/>
    </location>
</feature>
<dbReference type="OrthoDB" id="4427276at2"/>
<protein>
    <recommendedName>
        <fullName evidence="3">Single-stranded DNA-binding protein</fullName>
    </recommendedName>
</protein>
<feature type="compositionally biased region" description="Gly residues" evidence="4">
    <location>
        <begin position="161"/>
        <end position="171"/>
    </location>
</feature>
<dbReference type="EMBL" id="CP042305">
    <property type="protein sequence ID" value="QDZ14039.1"/>
    <property type="molecule type" value="Genomic_DNA"/>
</dbReference>
<feature type="region of interest" description="Disordered" evidence="4">
    <location>
        <begin position="120"/>
        <end position="210"/>
    </location>
</feature>
<dbReference type="Proteomes" id="UP000320216">
    <property type="component" value="Chromosome"/>
</dbReference>
<gene>
    <name evidence="5" type="primary">ssb</name>
    <name evidence="5" type="ORF">FPZ11_03915</name>
</gene>
<accession>A0A5B8M2D2</accession>
<dbReference type="InterPro" id="IPR012340">
    <property type="entry name" value="NA-bd_OB-fold"/>
</dbReference>
<name>A0A5B8M2D2_9MICO</name>
<dbReference type="KEGG" id="huw:FPZ11_03915"/>
<keyword evidence="1 2" id="KW-0238">DNA-binding</keyword>
<organism evidence="5 6">
    <name type="scientific">Humibacter ginsenosidimutans</name>
    <dbReference type="NCBI Taxonomy" id="2599293"/>
    <lineage>
        <taxon>Bacteria</taxon>
        <taxon>Bacillati</taxon>
        <taxon>Actinomycetota</taxon>
        <taxon>Actinomycetes</taxon>
        <taxon>Micrococcales</taxon>
        <taxon>Microbacteriaceae</taxon>
        <taxon>Humibacter</taxon>
    </lineage>
</organism>
<evidence type="ECO:0000256" key="1">
    <source>
        <dbReference type="ARBA" id="ARBA00023125"/>
    </source>
</evidence>
<reference evidence="5 6" key="1">
    <citation type="submission" date="2019-07" db="EMBL/GenBank/DDBJ databases">
        <title>Full genome sequence of Humibacter sp. WJ7-1.</title>
        <authorList>
            <person name="Im W.-T."/>
        </authorList>
    </citation>
    <scope>NUCLEOTIDE SEQUENCE [LARGE SCALE GENOMIC DNA]</scope>
    <source>
        <strain evidence="5 6">WJ7-1</strain>
    </source>
</reference>
<evidence type="ECO:0000256" key="4">
    <source>
        <dbReference type="SAM" id="MobiDB-lite"/>
    </source>
</evidence>
<evidence type="ECO:0000256" key="2">
    <source>
        <dbReference type="PROSITE-ProRule" id="PRU00252"/>
    </source>
</evidence>
<evidence type="ECO:0000313" key="6">
    <source>
        <dbReference type="Proteomes" id="UP000320216"/>
    </source>
</evidence>
<evidence type="ECO:0000256" key="3">
    <source>
        <dbReference type="RuleBase" id="RU000524"/>
    </source>
</evidence>
<evidence type="ECO:0000313" key="5">
    <source>
        <dbReference type="EMBL" id="QDZ14039.1"/>
    </source>
</evidence>
<dbReference type="CDD" id="cd04496">
    <property type="entry name" value="SSB_OBF"/>
    <property type="match status" value="1"/>
</dbReference>
<dbReference type="AlphaFoldDB" id="A0A5B8M2D2"/>
<dbReference type="GO" id="GO:0003697">
    <property type="term" value="F:single-stranded DNA binding"/>
    <property type="evidence" value="ECO:0007669"/>
    <property type="project" value="InterPro"/>
</dbReference>
<dbReference type="PROSITE" id="PS50935">
    <property type="entry name" value="SSB"/>
    <property type="match status" value="1"/>
</dbReference>
<proteinExistence type="predicted"/>
<dbReference type="RefSeq" id="WP_146318546.1">
    <property type="nucleotide sequence ID" value="NZ_CP042305.1"/>
</dbReference>
<dbReference type="Pfam" id="PF00436">
    <property type="entry name" value="SSB"/>
    <property type="match status" value="1"/>
</dbReference>
<keyword evidence="6" id="KW-1185">Reference proteome</keyword>
<dbReference type="InterPro" id="IPR000424">
    <property type="entry name" value="Primosome_PriB/ssb"/>
</dbReference>
<dbReference type="GO" id="GO:0006260">
    <property type="term" value="P:DNA replication"/>
    <property type="evidence" value="ECO:0007669"/>
    <property type="project" value="InterPro"/>
</dbReference>
<dbReference type="InterPro" id="IPR011344">
    <property type="entry name" value="ssDNA-bd"/>
</dbReference>
<dbReference type="NCBIfam" id="TIGR00621">
    <property type="entry name" value="ssb"/>
    <property type="match status" value="1"/>
</dbReference>